<dbReference type="EMBL" id="CABVJG010000003">
    <property type="protein sequence ID" value="VVP88875.1"/>
    <property type="molecule type" value="Genomic_DNA"/>
</dbReference>
<proteinExistence type="predicted"/>
<dbReference type="Pfam" id="PF10014">
    <property type="entry name" value="2OG-Fe_Oxy_2"/>
    <property type="match status" value="1"/>
</dbReference>
<sequence length="241" mass="27838">MEISRISEHLRQHHYCHDRHIRALIDIAPGEQESFRAYWSNLVRDDAFKDYTHRERRILRYRRLPCGELEMDRNAEYTSSVVYPVNYRQGTNTLSYAEDGFIAHPVLQQLLAVDMAVIGAQLDECGYCIDIHQFRVKADNEASSPTTSGIHQDGLDWVFMHFIDAHNTMAVKSEVFATQSPDSCLLNVTMAQFLETVVIDDRLVYHRAGDVRQVAARQPAWRDLLLVGFRRQATDEKALTR</sequence>
<dbReference type="InterPro" id="IPR018724">
    <property type="entry name" value="2OG-Fe_dioxygenase"/>
</dbReference>
<name>A0A5E7SSK7_PSEFL</name>
<dbReference type="Proteomes" id="UP000412311">
    <property type="component" value="Unassembled WGS sequence"/>
</dbReference>
<dbReference type="GO" id="GO:0051213">
    <property type="term" value="F:dioxygenase activity"/>
    <property type="evidence" value="ECO:0007669"/>
    <property type="project" value="InterPro"/>
</dbReference>
<gene>
    <name evidence="1" type="ORF">PS925_01188</name>
</gene>
<evidence type="ECO:0008006" key="3">
    <source>
        <dbReference type="Google" id="ProtNLM"/>
    </source>
</evidence>
<dbReference type="RefSeq" id="WP_150793002.1">
    <property type="nucleotide sequence ID" value="NZ_CABVJG010000003.1"/>
</dbReference>
<evidence type="ECO:0000313" key="1">
    <source>
        <dbReference type="EMBL" id="VVP88875.1"/>
    </source>
</evidence>
<dbReference type="Gene3D" id="2.60.120.620">
    <property type="entry name" value="q2cbj1_9rhob like domain"/>
    <property type="match status" value="1"/>
</dbReference>
<organism evidence="1 2">
    <name type="scientific">Pseudomonas fluorescens</name>
    <dbReference type="NCBI Taxonomy" id="294"/>
    <lineage>
        <taxon>Bacteria</taxon>
        <taxon>Pseudomonadati</taxon>
        <taxon>Pseudomonadota</taxon>
        <taxon>Gammaproteobacteria</taxon>
        <taxon>Pseudomonadales</taxon>
        <taxon>Pseudomonadaceae</taxon>
        <taxon>Pseudomonas</taxon>
    </lineage>
</organism>
<accession>A0A5E7SSK7</accession>
<reference evidence="1 2" key="1">
    <citation type="submission" date="2019-09" db="EMBL/GenBank/DDBJ databases">
        <authorList>
            <person name="Chandra G."/>
            <person name="Truman W A."/>
        </authorList>
    </citation>
    <scope>NUCLEOTIDE SEQUENCE [LARGE SCALE GENOMIC DNA]</scope>
    <source>
        <strain evidence="1">PS925</strain>
    </source>
</reference>
<evidence type="ECO:0000313" key="2">
    <source>
        <dbReference type="Proteomes" id="UP000412311"/>
    </source>
</evidence>
<dbReference type="AlphaFoldDB" id="A0A5E7SSK7"/>
<protein>
    <recommendedName>
        <fullName evidence="3">2OG-Fe dioxygenase family protein</fullName>
    </recommendedName>
</protein>